<protein>
    <submittedName>
        <fullName evidence="4">GNAT family N-acetyltransferase</fullName>
    </submittedName>
</protein>
<dbReference type="PANTHER" id="PTHR10908:SF0">
    <property type="entry name" value="SEROTONIN N-ACETYLTRANSFERASE"/>
    <property type="match status" value="1"/>
</dbReference>
<organism evidence="4 5">
    <name type="scientific">Pseudaeromonas paramecii</name>
    <dbReference type="NCBI Taxonomy" id="2138166"/>
    <lineage>
        <taxon>Bacteria</taxon>
        <taxon>Pseudomonadati</taxon>
        <taxon>Pseudomonadota</taxon>
        <taxon>Gammaproteobacteria</taxon>
        <taxon>Aeromonadales</taxon>
        <taxon>Aeromonadaceae</taxon>
        <taxon>Pseudaeromonas</taxon>
    </lineage>
</organism>
<name>A0ABP8QFZ3_9GAMM</name>
<evidence type="ECO:0000256" key="2">
    <source>
        <dbReference type="ARBA" id="ARBA00023315"/>
    </source>
</evidence>
<dbReference type="InterPro" id="IPR051635">
    <property type="entry name" value="SNAT-like"/>
</dbReference>
<keyword evidence="2" id="KW-0012">Acyltransferase</keyword>
<sequence>MLLTDYRLRSPSLADLDRCYAIERSAYPGDEAATREKIEKRIRMYPDGFMLLEIDGVIAGMINSACADVVRMDDCAFKELVGHDPAGRQAVILSLAVHPDHQGQGLAGLLLVNFIQRMKRLHKQSIELMCREEHIGLYRRFGFNYVRPSASAHGGLAWHEMLLRL</sequence>
<keyword evidence="5" id="KW-1185">Reference proteome</keyword>
<evidence type="ECO:0000259" key="3">
    <source>
        <dbReference type="PROSITE" id="PS51186"/>
    </source>
</evidence>
<gene>
    <name evidence="4" type="ORF">GCM10023095_27300</name>
</gene>
<dbReference type="InterPro" id="IPR016181">
    <property type="entry name" value="Acyl_CoA_acyltransferase"/>
</dbReference>
<reference evidence="5" key="1">
    <citation type="journal article" date="2019" name="Int. J. Syst. Evol. Microbiol.">
        <title>The Global Catalogue of Microorganisms (GCM) 10K type strain sequencing project: providing services to taxonomists for standard genome sequencing and annotation.</title>
        <authorList>
            <consortium name="The Broad Institute Genomics Platform"/>
            <consortium name="The Broad Institute Genome Sequencing Center for Infectious Disease"/>
            <person name="Wu L."/>
            <person name="Ma J."/>
        </authorList>
    </citation>
    <scope>NUCLEOTIDE SEQUENCE [LARGE SCALE GENOMIC DNA]</scope>
    <source>
        <strain evidence="5">JCM 32226</strain>
    </source>
</reference>
<feature type="domain" description="N-acetyltransferase" evidence="3">
    <location>
        <begin position="6"/>
        <end position="165"/>
    </location>
</feature>
<dbReference type="PROSITE" id="PS51186">
    <property type="entry name" value="GNAT"/>
    <property type="match status" value="1"/>
</dbReference>
<dbReference type="RefSeq" id="WP_345014070.1">
    <property type="nucleotide sequence ID" value="NZ_BAABFC010000020.1"/>
</dbReference>
<keyword evidence="1" id="KW-0808">Transferase</keyword>
<comment type="caution">
    <text evidence="4">The sequence shown here is derived from an EMBL/GenBank/DDBJ whole genome shotgun (WGS) entry which is preliminary data.</text>
</comment>
<accession>A0ABP8QFZ3</accession>
<evidence type="ECO:0000313" key="5">
    <source>
        <dbReference type="Proteomes" id="UP001501321"/>
    </source>
</evidence>
<dbReference type="InterPro" id="IPR000182">
    <property type="entry name" value="GNAT_dom"/>
</dbReference>
<evidence type="ECO:0000313" key="4">
    <source>
        <dbReference type="EMBL" id="GAA4502529.1"/>
    </source>
</evidence>
<dbReference type="EMBL" id="BAABFC010000020">
    <property type="protein sequence ID" value="GAA4502529.1"/>
    <property type="molecule type" value="Genomic_DNA"/>
</dbReference>
<dbReference type="SUPFAM" id="SSF55729">
    <property type="entry name" value="Acyl-CoA N-acyltransferases (Nat)"/>
    <property type="match status" value="1"/>
</dbReference>
<dbReference type="Proteomes" id="UP001501321">
    <property type="component" value="Unassembled WGS sequence"/>
</dbReference>
<dbReference type="PANTHER" id="PTHR10908">
    <property type="entry name" value="SEROTONIN N-ACETYLTRANSFERASE"/>
    <property type="match status" value="1"/>
</dbReference>
<dbReference type="Gene3D" id="3.40.630.30">
    <property type="match status" value="1"/>
</dbReference>
<dbReference type="CDD" id="cd04301">
    <property type="entry name" value="NAT_SF"/>
    <property type="match status" value="1"/>
</dbReference>
<proteinExistence type="predicted"/>
<dbReference type="Pfam" id="PF00583">
    <property type="entry name" value="Acetyltransf_1"/>
    <property type="match status" value="1"/>
</dbReference>
<evidence type="ECO:0000256" key="1">
    <source>
        <dbReference type="ARBA" id="ARBA00022679"/>
    </source>
</evidence>